<dbReference type="EMBL" id="JAHJDP010000035">
    <property type="protein sequence ID" value="MBU2690728.1"/>
    <property type="molecule type" value="Genomic_DNA"/>
</dbReference>
<evidence type="ECO:0000313" key="1">
    <source>
        <dbReference type="EMBL" id="MBU2690728.1"/>
    </source>
</evidence>
<dbReference type="Proteomes" id="UP000777784">
    <property type="component" value="Unassembled WGS sequence"/>
</dbReference>
<organism evidence="1 2">
    <name type="scientific">Eiseniibacteriota bacterium</name>
    <dbReference type="NCBI Taxonomy" id="2212470"/>
    <lineage>
        <taxon>Bacteria</taxon>
        <taxon>Candidatus Eiseniibacteriota</taxon>
    </lineage>
</organism>
<accession>A0A948WC99</accession>
<proteinExistence type="predicted"/>
<reference evidence="1" key="1">
    <citation type="submission" date="2021-05" db="EMBL/GenBank/DDBJ databases">
        <title>Energy efficiency and biological interactions define the core microbiome of deep oligotrophic groundwater.</title>
        <authorList>
            <person name="Mehrshad M."/>
            <person name="Lopez-Fernandez M."/>
            <person name="Bell E."/>
            <person name="Bernier-Latmani R."/>
            <person name="Bertilsson S."/>
            <person name="Dopson M."/>
        </authorList>
    </citation>
    <scope>NUCLEOTIDE SEQUENCE</scope>
    <source>
        <strain evidence="1">Modern_marine.mb.64</strain>
    </source>
</reference>
<sequence length="182" mass="20868">MSKHHDSTKADLRFLQNLAYLVPGYRAYRDVTLRRGEDSRMRARVLAGIKAARDRVRILQDLWETEDVDPRWIQPLIDADKNLTRLAEELRYCCPRAENFFLAPSLSSEWVDEILEVDLLLLEDLESLGRTVYALPESPPRRKGMKAMLDSITCPISNLSTHLVWRDGVLGRENPYISASAA</sequence>
<name>A0A948WC99_UNCEI</name>
<evidence type="ECO:0000313" key="2">
    <source>
        <dbReference type="Proteomes" id="UP000777784"/>
    </source>
</evidence>
<comment type="caution">
    <text evidence="1">The sequence shown here is derived from an EMBL/GenBank/DDBJ whole genome shotgun (WGS) entry which is preliminary data.</text>
</comment>
<dbReference type="AlphaFoldDB" id="A0A948WC99"/>
<gene>
    <name evidence="1" type="ORF">KJ970_07345</name>
</gene>
<protein>
    <submittedName>
        <fullName evidence="1">Uncharacterized protein</fullName>
    </submittedName>
</protein>